<proteinExistence type="predicted"/>
<name>A0ACB7T705_HYAAI</name>
<sequence>MVKLIKKRHFGLVRSFGGDESHPTIMNVPQISRLLSLYTSIKTALRGSVEGVPSPVLVGVNDTFKETREAYKTKQGSLRNAIEERLISCLEPSSPPEPPPHERRRQRVTFSRRSQEQFDN</sequence>
<organism evidence="1 2">
    <name type="scientific">Hyalomma asiaticum</name>
    <name type="common">Tick</name>
    <dbReference type="NCBI Taxonomy" id="266040"/>
    <lineage>
        <taxon>Eukaryota</taxon>
        <taxon>Metazoa</taxon>
        <taxon>Ecdysozoa</taxon>
        <taxon>Arthropoda</taxon>
        <taxon>Chelicerata</taxon>
        <taxon>Arachnida</taxon>
        <taxon>Acari</taxon>
        <taxon>Parasitiformes</taxon>
        <taxon>Ixodida</taxon>
        <taxon>Ixodoidea</taxon>
        <taxon>Ixodidae</taxon>
        <taxon>Hyalomminae</taxon>
        <taxon>Hyalomma</taxon>
    </lineage>
</organism>
<protein>
    <submittedName>
        <fullName evidence="1">Uncharacterized protein</fullName>
    </submittedName>
</protein>
<evidence type="ECO:0000313" key="2">
    <source>
        <dbReference type="Proteomes" id="UP000821845"/>
    </source>
</evidence>
<keyword evidence="2" id="KW-1185">Reference proteome</keyword>
<dbReference type="Proteomes" id="UP000821845">
    <property type="component" value="Chromosome 11"/>
</dbReference>
<gene>
    <name evidence="1" type="ORF">HPB50_023749</name>
</gene>
<reference evidence="1" key="1">
    <citation type="submission" date="2020-05" db="EMBL/GenBank/DDBJ databases">
        <title>Large-scale comparative analyses of tick genomes elucidate their genetic diversity and vector capacities.</title>
        <authorList>
            <person name="Jia N."/>
            <person name="Wang J."/>
            <person name="Shi W."/>
            <person name="Du L."/>
            <person name="Sun Y."/>
            <person name="Zhan W."/>
            <person name="Jiang J."/>
            <person name="Wang Q."/>
            <person name="Zhang B."/>
            <person name="Ji P."/>
            <person name="Sakyi L.B."/>
            <person name="Cui X."/>
            <person name="Yuan T."/>
            <person name="Jiang B."/>
            <person name="Yang W."/>
            <person name="Lam T.T.-Y."/>
            <person name="Chang Q."/>
            <person name="Ding S."/>
            <person name="Wang X."/>
            <person name="Zhu J."/>
            <person name="Ruan X."/>
            <person name="Zhao L."/>
            <person name="Wei J."/>
            <person name="Que T."/>
            <person name="Du C."/>
            <person name="Cheng J."/>
            <person name="Dai P."/>
            <person name="Han X."/>
            <person name="Huang E."/>
            <person name="Gao Y."/>
            <person name="Liu J."/>
            <person name="Shao H."/>
            <person name="Ye R."/>
            <person name="Li L."/>
            <person name="Wei W."/>
            <person name="Wang X."/>
            <person name="Wang C."/>
            <person name="Yang T."/>
            <person name="Huo Q."/>
            <person name="Li W."/>
            <person name="Guo W."/>
            <person name="Chen H."/>
            <person name="Zhou L."/>
            <person name="Ni X."/>
            <person name="Tian J."/>
            <person name="Zhou Y."/>
            <person name="Sheng Y."/>
            <person name="Liu T."/>
            <person name="Pan Y."/>
            <person name="Xia L."/>
            <person name="Li J."/>
            <person name="Zhao F."/>
            <person name="Cao W."/>
        </authorList>
    </citation>
    <scope>NUCLEOTIDE SEQUENCE</scope>
    <source>
        <strain evidence="1">Hyas-2018</strain>
    </source>
</reference>
<dbReference type="EMBL" id="CM023491">
    <property type="protein sequence ID" value="KAH6941913.1"/>
    <property type="molecule type" value="Genomic_DNA"/>
</dbReference>
<evidence type="ECO:0000313" key="1">
    <source>
        <dbReference type="EMBL" id="KAH6941913.1"/>
    </source>
</evidence>
<accession>A0ACB7T705</accession>
<comment type="caution">
    <text evidence="1">The sequence shown here is derived from an EMBL/GenBank/DDBJ whole genome shotgun (WGS) entry which is preliminary data.</text>
</comment>